<comment type="caution">
    <text evidence="6">The sequence shown here is derived from an EMBL/GenBank/DDBJ whole genome shotgun (WGS) entry which is preliminary data.</text>
</comment>
<dbReference type="PRINTS" id="PR01840">
    <property type="entry name" value="TATCFAMILY"/>
</dbReference>
<evidence type="ECO:0000256" key="5">
    <source>
        <dbReference type="SAM" id="Phobius"/>
    </source>
</evidence>
<dbReference type="GO" id="GO:0009977">
    <property type="term" value="F:proton motive force dependent protein transmembrane transporter activity"/>
    <property type="evidence" value="ECO:0007669"/>
    <property type="project" value="TreeGrafter"/>
</dbReference>
<name>A0A1J5U8L3_9ARCH</name>
<evidence type="ECO:0000313" key="7">
    <source>
        <dbReference type="Proteomes" id="UP000183615"/>
    </source>
</evidence>
<feature type="transmembrane region" description="Helical" evidence="5">
    <location>
        <begin position="7"/>
        <end position="27"/>
    </location>
</feature>
<evidence type="ECO:0000256" key="4">
    <source>
        <dbReference type="ARBA" id="ARBA00023136"/>
    </source>
</evidence>
<organism evidence="6 7">
    <name type="scientific">Marine Group III euryarchaeote CG-Epi2</name>
    <dbReference type="NCBI Taxonomy" id="1888996"/>
    <lineage>
        <taxon>Archaea</taxon>
        <taxon>Methanobacteriati</taxon>
        <taxon>Thermoplasmatota</taxon>
        <taxon>Thermoplasmata</taxon>
        <taxon>Candidatus Thermoprofundales</taxon>
    </lineage>
</organism>
<keyword evidence="2 5" id="KW-0812">Transmembrane</keyword>
<dbReference type="PANTHER" id="PTHR30371:SF0">
    <property type="entry name" value="SEC-INDEPENDENT PROTEIN TRANSLOCASE PROTEIN TATC, CHLOROPLASTIC-RELATED"/>
    <property type="match status" value="1"/>
</dbReference>
<evidence type="ECO:0000256" key="1">
    <source>
        <dbReference type="ARBA" id="ARBA00004141"/>
    </source>
</evidence>
<feature type="transmembrane region" description="Helical" evidence="5">
    <location>
        <begin position="167"/>
        <end position="183"/>
    </location>
</feature>
<evidence type="ECO:0008006" key="8">
    <source>
        <dbReference type="Google" id="ProtNLM"/>
    </source>
</evidence>
<reference evidence="6 7" key="1">
    <citation type="submission" date="2016-08" db="EMBL/GenBank/DDBJ databases">
        <title>New Insights into Marine Group III Euryarchaeota, from dark to light.</title>
        <authorList>
            <person name="Haro-Moreno J.M."/>
            <person name="Rodriguez-Valera F."/>
            <person name="Lopez-Garcia P."/>
            <person name="Moreira D."/>
            <person name="Martin-Cuadrado A.B."/>
        </authorList>
    </citation>
    <scope>NUCLEOTIDE SEQUENCE [LARGE SCALE GENOMIC DNA]</scope>
    <source>
        <strain evidence="6">CG-Epi2</strain>
    </source>
</reference>
<keyword evidence="3 5" id="KW-1133">Transmembrane helix</keyword>
<feature type="transmembrane region" description="Helical" evidence="5">
    <location>
        <begin position="47"/>
        <end position="69"/>
    </location>
</feature>
<dbReference type="GO" id="GO:0043953">
    <property type="term" value="P:protein transport by the Tat complex"/>
    <property type="evidence" value="ECO:0007669"/>
    <property type="project" value="TreeGrafter"/>
</dbReference>
<protein>
    <recommendedName>
        <fullName evidence="8">Sec-independent protein translocase protein TatC</fullName>
    </recommendedName>
</protein>
<dbReference type="GO" id="GO:0065002">
    <property type="term" value="P:intracellular protein transmembrane transport"/>
    <property type="evidence" value="ECO:0007669"/>
    <property type="project" value="TreeGrafter"/>
</dbReference>
<gene>
    <name evidence="6" type="ORF">BET99_04825</name>
</gene>
<evidence type="ECO:0000313" key="6">
    <source>
        <dbReference type="EMBL" id="OIR22276.1"/>
    </source>
</evidence>
<comment type="subcellular location">
    <subcellularLocation>
        <location evidence="1">Membrane</location>
        <topology evidence="1">Multi-pass membrane protein</topology>
    </subcellularLocation>
</comment>
<dbReference type="InterPro" id="IPR002033">
    <property type="entry name" value="TatC"/>
</dbReference>
<dbReference type="Proteomes" id="UP000183615">
    <property type="component" value="Unassembled WGS sequence"/>
</dbReference>
<dbReference type="EMBL" id="MIYZ01000019">
    <property type="protein sequence ID" value="OIR22276.1"/>
    <property type="molecule type" value="Genomic_DNA"/>
</dbReference>
<feature type="transmembrane region" description="Helical" evidence="5">
    <location>
        <begin position="131"/>
        <end position="155"/>
    </location>
</feature>
<accession>A0A1J5U8L3</accession>
<feature type="transmembrane region" description="Helical" evidence="5">
    <location>
        <begin position="90"/>
        <end position="111"/>
    </location>
</feature>
<keyword evidence="4 5" id="KW-0472">Membrane</keyword>
<evidence type="ECO:0000256" key="3">
    <source>
        <dbReference type="ARBA" id="ARBA00022989"/>
    </source>
</evidence>
<proteinExistence type="predicted"/>
<dbReference type="GO" id="GO:0033281">
    <property type="term" value="C:TAT protein transport complex"/>
    <property type="evidence" value="ECO:0007669"/>
    <property type="project" value="TreeGrafter"/>
</dbReference>
<sequence length="212" mass="23862">MQPFISTIIIILLALPFSSLIIDYLLNVTNLEITNLTTYTPTEFLRLKLYLSLIVSIVISYPLWIIGIYNFSSPALTDKEKKTFQIGSSVGFILFILGSILGLYYLTPFIFEILLNNDNITVAKLSIYSTIKLLISISLFSGILLSLPLATMFLIEHSDNKIQLRKYLYILILALIVLGTPEPSMIINLIFLIFFGVIMELTMFFSGGLNAN</sequence>
<dbReference type="AlphaFoldDB" id="A0A1J5U8L3"/>
<dbReference type="Pfam" id="PF00902">
    <property type="entry name" value="TatC"/>
    <property type="match status" value="1"/>
</dbReference>
<evidence type="ECO:0000256" key="2">
    <source>
        <dbReference type="ARBA" id="ARBA00022692"/>
    </source>
</evidence>
<dbReference type="PANTHER" id="PTHR30371">
    <property type="entry name" value="SEC-INDEPENDENT PROTEIN TRANSLOCASE PROTEIN TATC"/>
    <property type="match status" value="1"/>
</dbReference>